<name>A0A9K3DL28_HELAN</name>
<dbReference type="PROSITE" id="PS50878">
    <property type="entry name" value="RT_POL"/>
    <property type="match status" value="1"/>
</dbReference>
<dbReference type="SUPFAM" id="SSF56672">
    <property type="entry name" value="DNA/RNA polymerases"/>
    <property type="match status" value="1"/>
</dbReference>
<dbReference type="EMBL" id="MNCJ02000332">
    <property type="protein sequence ID" value="KAF5756233.1"/>
    <property type="molecule type" value="Genomic_DNA"/>
</dbReference>
<organism evidence="2 3">
    <name type="scientific">Helianthus annuus</name>
    <name type="common">Common sunflower</name>
    <dbReference type="NCBI Taxonomy" id="4232"/>
    <lineage>
        <taxon>Eukaryota</taxon>
        <taxon>Viridiplantae</taxon>
        <taxon>Streptophyta</taxon>
        <taxon>Embryophyta</taxon>
        <taxon>Tracheophyta</taxon>
        <taxon>Spermatophyta</taxon>
        <taxon>Magnoliopsida</taxon>
        <taxon>eudicotyledons</taxon>
        <taxon>Gunneridae</taxon>
        <taxon>Pentapetalae</taxon>
        <taxon>asterids</taxon>
        <taxon>campanulids</taxon>
        <taxon>Asterales</taxon>
        <taxon>Asteraceae</taxon>
        <taxon>Asteroideae</taxon>
        <taxon>Heliantheae alliance</taxon>
        <taxon>Heliantheae</taxon>
        <taxon>Helianthus</taxon>
    </lineage>
</organism>
<dbReference type="EC" id="2.7.7.49" evidence="2"/>
<proteinExistence type="predicted"/>
<keyword evidence="2" id="KW-0695">RNA-directed DNA polymerase</keyword>
<feature type="domain" description="Reverse transcriptase" evidence="1">
    <location>
        <begin position="281"/>
        <end position="559"/>
    </location>
</feature>
<reference evidence="2" key="2">
    <citation type="submission" date="2020-06" db="EMBL/GenBank/DDBJ databases">
        <title>Helianthus annuus Genome sequencing and assembly Release 2.</title>
        <authorList>
            <person name="Gouzy J."/>
            <person name="Langlade N."/>
            <person name="Munos S."/>
        </authorList>
    </citation>
    <scope>NUCLEOTIDE SEQUENCE</scope>
    <source>
        <tissue evidence="2">Leaves</tissue>
    </source>
</reference>
<dbReference type="GO" id="GO:0003964">
    <property type="term" value="F:RNA-directed DNA polymerase activity"/>
    <property type="evidence" value="ECO:0007669"/>
    <property type="project" value="UniProtKB-KW"/>
</dbReference>
<dbReference type="CDD" id="cd01650">
    <property type="entry name" value="RT_nLTR_like"/>
    <property type="match status" value="1"/>
</dbReference>
<keyword evidence="3" id="KW-1185">Reference proteome</keyword>
<dbReference type="InterPro" id="IPR026960">
    <property type="entry name" value="RVT-Znf"/>
</dbReference>
<protein>
    <submittedName>
        <fullName evidence="2">RNA-directed DNA polymerase</fullName>
        <ecNumber evidence="2">2.7.7.49</ecNumber>
    </submittedName>
</protein>
<gene>
    <name evidence="2" type="ORF">HanXRQr2_Chr17g0812231</name>
</gene>
<reference evidence="2" key="1">
    <citation type="journal article" date="2017" name="Nature">
        <title>The sunflower genome provides insights into oil metabolism, flowering and Asterid evolution.</title>
        <authorList>
            <person name="Badouin H."/>
            <person name="Gouzy J."/>
            <person name="Grassa C.J."/>
            <person name="Murat F."/>
            <person name="Staton S.E."/>
            <person name="Cottret L."/>
            <person name="Lelandais-Briere C."/>
            <person name="Owens G.L."/>
            <person name="Carrere S."/>
            <person name="Mayjonade B."/>
            <person name="Legrand L."/>
            <person name="Gill N."/>
            <person name="Kane N.C."/>
            <person name="Bowers J.E."/>
            <person name="Hubner S."/>
            <person name="Bellec A."/>
            <person name="Berard A."/>
            <person name="Berges H."/>
            <person name="Blanchet N."/>
            <person name="Boniface M.C."/>
            <person name="Brunel D."/>
            <person name="Catrice O."/>
            <person name="Chaidir N."/>
            <person name="Claudel C."/>
            <person name="Donnadieu C."/>
            <person name="Faraut T."/>
            <person name="Fievet G."/>
            <person name="Helmstetter N."/>
            <person name="King M."/>
            <person name="Knapp S.J."/>
            <person name="Lai Z."/>
            <person name="Le Paslier M.C."/>
            <person name="Lippi Y."/>
            <person name="Lorenzon L."/>
            <person name="Mandel J.R."/>
            <person name="Marage G."/>
            <person name="Marchand G."/>
            <person name="Marquand E."/>
            <person name="Bret-Mestries E."/>
            <person name="Morien E."/>
            <person name="Nambeesan S."/>
            <person name="Nguyen T."/>
            <person name="Pegot-Espagnet P."/>
            <person name="Pouilly N."/>
            <person name="Raftis F."/>
            <person name="Sallet E."/>
            <person name="Schiex T."/>
            <person name="Thomas J."/>
            <person name="Vandecasteele C."/>
            <person name="Vares D."/>
            <person name="Vear F."/>
            <person name="Vautrin S."/>
            <person name="Crespi M."/>
            <person name="Mangin B."/>
            <person name="Burke J.M."/>
            <person name="Salse J."/>
            <person name="Munos S."/>
            <person name="Vincourt P."/>
            <person name="Rieseberg L.H."/>
            <person name="Langlade N.B."/>
        </authorList>
    </citation>
    <scope>NUCLEOTIDE SEQUENCE</scope>
    <source>
        <tissue evidence="2">Leaves</tissue>
    </source>
</reference>
<evidence type="ECO:0000313" key="3">
    <source>
        <dbReference type="Proteomes" id="UP000215914"/>
    </source>
</evidence>
<dbReference type="Proteomes" id="UP000215914">
    <property type="component" value="Unassembled WGS sequence"/>
</dbReference>
<dbReference type="PANTHER" id="PTHR33116">
    <property type="entry name" value="REVERSE TRANSCRIPTASE ZINC-BINDING DOMAIN-CONTAINING PROTEIN-RELATED-RELATED"/>
    <property type="match status" value="1"/>
</dbReference>
<dbReference type="Pfam" id="PF13966">
    <property type="entry name" value="zf-RVT"/>
    <property type="match status" value="1"/>
</dbReference>
<keyword evidence="2" id="KW-0808">Transferase</keyword>
<keyword evidence="2" id="KW-0548">Nucleotidyltransferase</keyword>
<dbReference type="PANTHER" id="PTHR33116:SF76">
    <property type="entry name" value="DUF4283 DOMAIN-CONTAINING PROTEIN"/>
    <property type="match status" value="1"/>
</dbReference>
<evidence type="ECO:0000259" key="1">
    <source>
        <dbReference type="PROSITE" id="PS50878"/>
    </source>
</evidence>
<accession>A0A9K3DL28</accession>
<evidence type="ECO:0000313" key="2">
    <source>
        <dbReference type="EMBL" id="KAF5756233.1"/>
    </source>
</evidence>
<dbReference type="AlphaFoldDB" id="A0A9K3DL28"/>
<comment type="caution">
    <text evidence="2">The sequence shown here is derived from an EMBL/GenBank/DDBJ whole genome shotgun (WGS) entry which is preliminary data.</text>
</comment>
<dbReference type="InterPro" id="IPR043502">
    <property type="entry name" value="DNA/RNA_pol_sf"/>
</dbReference>
<dbReference type="Gramene" id="mRNA:HanXRQr2_Chr17g0812231">
    <property type="protein sequence ID" value="CDS:HanXRQr2_Chr17g0812231.1"/>
    <property type="gene ID" value="HanXRQr2_Chr17g0812231"/>
</dbReference>
<sequence>MGNLKFLDLFPNAYAIFQPAHISDHSPCVIKLPSINHAKPKPFKFANFLTSKPEFKQFVSTEWAKDVQGYAMFSVVKKMRNLKPCFRKLLHQQGNLHDKVSRLRSDLDELQKQVDANPLDTISRDLAAKCLQEFQVAAYDEECFLKQKSKVEWLCAGDSNTSYFHNSVKSRNARNKIQCIKDVHGNYFEGNDAPAAILDHYSKFLGTDLPVQNLNEEDLFINTLSQDMASHMVREVTRDEVKKAMFSIGENKAPGPDGFSSAFFKSAWDIVGEEVTNAVLDFFDKGKLLKQVNHTILALVPKKDTPNTVLDYRPISCCNVLFKCISKIITDRIKGSLNHLVSINQSAFIPGRKISDNILLTQELMHNYHLNRGPPRCAFKIDIQKAYDTVSWQFLESILHSFGFHHKMVNWIMTCVSTVSYSLSINGELHGYFPGKRGLRQGDPMSPYLFTLVMEVLTLLLHQTSSHTAFKFHARCSKQKIISISFADDLFLFAHGDSGSVKHLREALDKFSRASGLYPNLDKSTVFLCNVPQPIKDQIMNIMPFQEGLFPVRYLGVPLISTRLSAKDCKALLERMDRRIDNWMTKSLSFAGRLQLINAVLTALYSYWASVMMLPSSILKDLEKRLRRFLWNGGKSGSVRAKVAWKDVCMPKDEGGLGIRSIIDVNKALLTSHIWSLVTNRPSLWVQWTHSYKLKGQSFWEVQCRANVSWGWRKLLSIRSSVRSFFWMSIRSGRQTNVWSDNWCSCSPIRSFISPRAIANAGFSLNTKVADIVTDDGQWLWPQAWYTLFPVLINIGSIQISPNTNDRFCWKDLDGNLQGFSSWEVWNCLRNRCHKVLWASAVWFSQCIPRHSFHLWLVIKNKLKTQDRMTIWEAGSATNLRLMCCPLCKSDRDSRDHLFFQCVYASDVWRLVRHLVDMENVTNTWDSIMQWMELNANSSTMDNIISKILVAAATYFVWQERNNRLFSHNQRSASVLAKVIIETVRLRIMGFRFGRDPKQKKILDKWMISKSSIEVDPG</sequence>
<dbReference type="InterPro" id="IPR000477">
    <property type="entry name" value="RT_dom"/>
</dbReference>
<dbReference type="Pfam" id="PF00078">
    <property type="entry name" value="RVT_1"/>
    <property type="match status" value="1"/>
</dbReference>